<evidence type="ECO:0000313" key="1">
    <source>
        <dbReference type="EMBL" id="KAF6447687.1"/>
    </source>
</evidence>
<protein>
    <submittedName>
        <fullName evidence="1">Uncharacterized protein</fullName>
    </submittedName>
</protein>
<evidence type="ECO:0000313" key="2">
    <source>
        <dbReference type="Proteomes" id="UP000593571"/>
    </source>
</evidence>
<name>A0A7J8FIX5_ROUAE</name>
<gene>
    <name evidence="1" type="ORF">HJG63_012066</name>
</gene>
<accession>A0A7J8FIX5</accession>
<organism evidence="1 2">
    <name type="scientific">Rousettus aegyptiacus</name>
    <name type="common">Egyptian fruit bat</name>
    <name type="synonym">Pteropus aegyptiacus</name>
    <dbReference type="NCBI Taxonomy" id="9407"/>
    <lineage>
        <taxon>Eukaryota</taxon>
        <taxon>Metazoa</taxon>
        <taxon>Chordata</taxon>
        <taxon>Craniata</taxon>
        <taxon>Vertebrata</taxon>
        <taxon>Euteleostomi</taxon>
        <taxon>Mammalia</taxon>
        <taxon>Eutheria</taxon>
        <taxon>Laurasiatheria</taxon>
        <taxon>Chiroptera</taxon>
        <taxon>Yinpterochiroptera</taxon>
        <taxon>Pteropodoidea</taxon>
        <taxon>Pteropodidae</taxon>
        <taxon>Rousettinae</taxon>
        <taxon>Rousettus</taxon>
    </lineage>
</organism>
<dbReference type="EMBL" id="JACASE010000007">
    <property type="protein sequence ID" value="KAF6447687.1"/>
    <property type="molecule type" value="Genomic_DNA"/>
</dbReference>
<reference evidence="1 2" key="1">
    <citation type="journal article" date="2020" name="Nature">
        <title>Six reference-quality genomes reveal evolution of bat adaptations.</title>
        <authorList>
            <person name="Jebb D."/>
            <person name="Huang Z."/>
            <person name="Pippel M."/>
            <person name="Hughes G.M."/>
            <person name="Lavrichenko K."/>
            <person name="Devanna P."/>
            <person name="Winkler S."/>
            <person name="Jermiin L.S."/>
            <person name="Skirmuntt E.C."/>
            <person name="Katzourakis A."/>
            <person name="Burkitt-Gray L."/>
            <person name="Ray D.A."/>
            <person name="Sullivan K.A.M."/>
            <person name="Roscito J.G."/>
            <person name="Kirilenko B.M."/>
            <person name="Davalos L.M."/>
            <person name="Corthals A.P."/>
            <person name="Power M.L."/>
            <person name="Jones G."/>
            <person name="Ransome R.D."/>
            <person name="Dechmann D.K.N."/>
            <person name="Locatelli A.G."/>
            <person name="Puechmaille S.J."/>
            <person name="Fedrigo O."/>
            <person name="Jarvis E.D."/>
            <person name="Hiller M."/>
            <person name="Vernes S.C."/>
            <person name="Myers E.W."/>
            <person name="Teeling E.C."/>
        </authorList>
    </citation>
    <scope>NUCLEOTIDE SEQUENCE [LARGE SCALE GENOMIC DNA]</scope>
    <source>
        <strain evidence="1">MRouAeg1</strain>
        <tissue evidence="1">Muscle</tissue>
    </source>
</reference>
<dbReference type="AlphaFoldDB" id="A0A7J8FIX5"/>
<keyword evidence="2" id="KW-1185">Reference proteome</keyword>
<comment type="caution">
    <text evidence="1">The sequence shown here is derived from an EMBL/GenBank/DDBJ whole genome shotgun (WGS) entry which is preliminary data.</text>
</comment>
<sequence>MCNTFAGHKICVGALAGKGCSHAVPGTGGVCGPWGAGQGMTHLGGRGPGLSAYAPHAWGAPQLGGAIFACGEDGARCRGAHTTQHGHGSPGTATAWRRDSTLLRLLFSVLGTGRDLLGKLLEGVLASKAVWGLLGARAGGRGTRSVCARACVCVC</sequence>
<proteinExistence type="predicted"/>
<dbReference type="Proteomes" id="UP000593571">
    <property type="component" value="Unassembled WGS sequence"/>
</dbReference>